<keyword evidence="2" id="KW-1185">Reference proteome</keyword>
<sequence>MFNHLKRGDAIPISHFLQSLSPLVSSVRPFSRTCFSATHLAKETIKEEEKTPDAPKALDPICGFDFKSYMLQKANSINQALERAELLHSRTPRRSTRRCATRSSSAGSTSGRCFASPRVSSSTETRLQPCQRRRELKEASKRHGKLLIEILQRVEDLRVENLRTAKAAMSANQI</sequence>
<comment type="caution">
    <text evidence="1">The sequence shown here is derived from an EMBL/GenBank/DDBJ whole genome shotgun (WGS) entry which is preliminary data.</text>
</comment>
<dbReference type="EMBL" id="CM056817">
    <property type="protein sequence ID" value="KAJ8619690.1"/>
    <property type="molecule type" value="Genomic_DNA"/>
</dbReference>
<gene>
    <name evidence="1" type="ORF">MRB53_028219</name>
</gene>
<evidence type="ECO:0000313" key="1">
    <source>
        <dbReference type="EMBL" id="KAJ8619690.1"/>
    </source>
</evidence>
<accession>A0ACC2KFE4</accession>
<reference evidence="1 2" key="1">
    <citation type="journal article" date="2022" name="Hortic Res">
        <title>A haplotype resolved chromosomal level avocado genome allows analysis of novel avocado genes.</title>
        <authorList>
            <person name="Nath O."/>
            <person name="Fletcher S.J."/>
            <person name="Hayward A."/>
            <person name="Shaw L.M."/>
            <person name="Masouleh A.K."/>
            <person name="Furtado A."/>
            <person name="Henry R.J."/>
            <person name="Mitter N."/>
        </authorList>
    </citation>
    <scope>NUCLEOTIDE SEQUENCE [LARGE SCALE GENOMIC DNA]</scope>
    <source>
        <strain evidence="2">cv. Hass</strain>
    </source>
</reference>
<proteinExistence type="predicted"/>
<name>A0ACC2KFE4_PERAE</name>
<organism evidence="1 2">
    <name type="scientific">Persea americana</name>
    <name type="common">Avocado</name>
    <dbReference type="NCBI Taxonomy" id="3435"/>
    <lineage>
        <taxon>Eukaryota</taxon>
        <taxon>Viridiplantae</taxon>
        <taxon>Streptophyta</taxon>
        <taxon>Embryophyta</taxon>
        <taxon>Tracheophyta</taxon>
        <taxon>Spermatophyta</taxon>
        <taxon>Magnoliopsida</taxon>
        <taxon>Magnoliidae</taxon>
        <taxon>Laurales</taxon>
        <taxon>Lauraceae</taxon>
        <taxon>Persea</taxon>
    </lineage>
</organism>
<dbReference type="Proteomes" id="UP001234297">
    <property type="component" value="Chromosome 9"/>
</dbReference>
<protein>
    <submittedName>
        <fullName evidence="1">Uncharacterized protein</fullName>
    </submittedName>
</protein>
<evidence type="ECO:0000313" key="2">
    <source>
        <dbReference type="Proteomes" id="UP001234297"/>
    </source>
</evidence>